<reference evidence="1" key="1">
    <citation type="submission" date="2019-08" db="EMBL/GenBank/DDBJ databases">
        <authorList>
            <person name="Kucharzyk K."/>
            <person name="Murdoch R.W."/>
            <person name="Higgins S."/>
            <person name="Loffler F."/>
        </authorList>
    </citation>
    <scope>NUCLEOTIDE SEQUENCE</scope>
</reference>
<proteinExistence type="predicted"/>
<evidence type="ECO:0008006" key="2">
    <source>
        <dbReference type="Google" id="ProtNLM"/>
    </source>
</evidence>
<organism evidence="1">
    <name type="scientific">bioreactor metagenome</name>
    <dbReference type="NCBI Taxonomy" id="1076179"/>
    <lineage>
        <taxon>unclassified sequences</taxon>
        <taxon>metagenomes</taxon>
        <taxon>ecological metagenomes</taxon>
    </lineage>
</organism>
<dbReference type="AlphaFoldDB" id="A0A645D7S2"/>
<gene>
    <name evidence="1" type="ORF">SDC9_132185</name>
</gene>
<dbReference type="NCBIfam" id="TIGR04183">
    <property type="entry name" value="Por_Secre_tail"/>
    <property type="match status" value="1"/>
</dbReference>
<accession>A0A645D7S2</accession>
<comment type="caution">
    <text evidence="1">The sequence shown here is derived from an EMBL/GenBank/DDBJ whole genome shotgun (WGS) entry which is preliminary data.</text>
</comment>
<dbReference type="InterPro" id="IPR026444">
    <property type="entry name" value="Secre_tail"/>
</dbReference>
<dbReference type="EMBL" id="VSSQ01033493">
    <property type="protein sequence ID" value="MPM85108.1"/>
    <property type="molecule type" value="Genomic_DNA"/>
</dbReference>
<protein>
    <recommendedName>
        <fullName evidence="2">Secretion system C-terminal sorting domain-containing protein</fullName>
    </recommendedName>
</protein>
<evidence type="ECO:0000313" key="1">
    <source>
        <dbReference type="EMBL" id="MPM85108.1"/>
    </source>
</evidence>
<sequence length="122" mass="13623">MRLGNTLSYQVTNLQENNLYYYDVIPIGNSTNISNRVEVQTTVFSSIDIQKDKNIYAVSTFSGIALYNLGANAHIEVYNLIGKCIFTTRVSDSSVLIPLKTKGIYIIKSNQTTTSESIKVIF</sequence>
<name>A0A645D7S2_9ZZZZ</name>